<evidence type="ECO:0008006" key="3">
    <source>
        <dbReference type="Google" id="ProtNLM"/>
    </source>
</evidence>
<protein>
    <recommendedName>
        <fullName evidence="3">CCHC-type domain-containing protein</fullName>
    </recommendedName>
</protein>
<sequence length="214" mass="23833">MRKCYICQSTTHLANACPNEGKINEIDIEKDEVNEDNPDDKSSIFSEYSKDIENINATSDIMESYSHLPQLSNSQLDLSIIQDAQLMKTKPNRGKGYTAGNPCIAEVVIDSKSTKLLLEPGAFCYFVGKSFLKTCVPNFENQSLPIDGIKSNSASSPMKALGILETTVIFPHRNGNLRITFESFVMKNCSSTHFILGNEYLIMYGIDLQGNKDR</sequence>
<accession>A0A9Q3EAI7</accession>
<dbReference type="Proteomes" id="UP000765509">
    <property type="component" value="Unassembled WGS sequence"/>
</dbReference>
<evidence type="ECO:0000313" key="2">
    <source>
        <dbReference type="Proteomes" id="UP000765509"/>
    </source>
</evidence>
<dbReference type="AlphaFoldDB" id="A0A9Q3EAI7"/>
<dbReference type="EMBL" id="AVOT02025815">
    <property type="protein sequence ID" value="MBW0517278.1"/>
    <property type="molecule type" value="Genomic_DNA"/>
</dbReference>
<keyword evidence="2" id="KW-1185">Reference proteome</keyword>
<reference evidence="1" key="1">
    <citation type="submission" date="2021-03" db="EMBL/GenBank/DDBJ databases">
        <title>Draft genome sequence of rust myrtle Austropuccinia psidii MF-1, a brazilian biotype.</title>
        <authorList>
            <person name="Quecine M.C."/>
            <person name="Pachon D.M.R."/>
            <person name="Bonatelli M.L."/>
            <person name="Correr F.H."/>
            <person name="Franceschini L.M."/>
            <person name="Leite T.F."/>
            <person name="Margarido G.R.A."/>
            <person name="Almeida C.A."/>
            <person name="Ferrarezi J.A."/>
            <person name="Labate C.A."/>
        </authorList>
    </citation>
    <scope>NUCLEOTIDE SEQUENCE</scope>
    <source>
        <strain evidence="1">MF-1</strain>
    </source>
</reference>
<comment type="caution">
    <text evidence="1">The sequence shown here is derived from an EMBL/GenBank/DDBJ whole genome shotgun (WGS) entry which is preliminary data.</text>
</comment>
<evidence type="ECO:0000313" key="1">
    <source>
        <dbReference type="EMBL" id="MBW0517278.1"/>
    </source>
</evidence>
<name>A0A9Q3EAI7_9BASI</name>
<proteinExistence type="predicted"/>
<gene>
    <name evidence="1" type="ORF">O181_056993</name>
</gene>
<organism evidence="1 2">
    <name type="scientific">Austropuccinia psidii MF-1</name>
    <dbReference type="NCBI Taxonomy" id="1389203"/>
    <lineage>
        <taxon>Eukaryota</taxon>
        <taxon>Fungi</taxon>
        <taxon>Dikarya</taxon>
        <taxon>Basidiomycota</taxon>
        <taxon>Pucciniomycotina</taxon>
        <taxon>Pucciniomycetes</taxon>
        <taxon>Pucciniales</taxon>
        <taxon>Sphaerophragmiaceae</taxon>
        <taxon>Austropuccinia</taxon>
    </lineage>
</organism>